<dbReference type="GO" id="GO:0030313">
    <property type="term" value="C:cell envelope"/>
    <property type="evidence" value="ECO:0007669"/>
    <property type="project" value="UniProtKB-SubCell"/>
</dbReference>
<feature type="domain" description="Solute-binding protein family 3/N-terminal" evidence="6">
    <location>
        <begin position="34"/>
        <end position="257"/>
    </location>
</feature>
<dbReference type="RefSeq" id="WP_013739358.1">
    <property type="nucleotide sequence ID" value="NC_015436.1"/>
</dbReference>
<dbReference type="OrthoDB" id="9774451at2"/>
<dbReference type="SMART" id="SM00062">
    <property type="entry name" value="PBPb"/>
    <property type="match status" value="1"/>
</dbReference>
<evidence type="ECO:0000313" key="7">
    <source>
        <dbReference type="EMBL" id="AEC01962.1"/>
    </source>
</evidence>
<organism evidence="7 8">
    <name type="scientific">Parasphaerochaeta coccoides (strain ATCC BAA-1237 / DSM 17374 / SPN1)</name>
    <name type="common">Sphaerochaeta coccoides</name>
    <dbReference type="NCBI Taxonomy" id="760011"/>
    <lineage>
        <taxon>Bacteria</taxon>
        <taxon>Pseudomonadati</taxon>
        <taxon>Spirochaetota</taxon>
        <taxon>Spirochaetia</taxon>
        <taxon>Spirochaetales</taxon>
        <taxon>Sphaerochaetaceae</taxon>
        <taxon>Parasphaerochaeta</taxon>
    </lineage>
</organism>
<dbReference type="PROSITE" id="PS01039">
    <property type="entry name" value="SBP_BACTERIAL_3"/>
    <property type="match status" value="1"/>
</dbReference>
<gene>
    <name evidence="7" type="ordered locus">Spico_0736</name>
</gene>
<evidence type="ECO:0000313" key="8">
    <source>
        <dbReference type="Proteomes" id="UP000007939"/>
    </source>
</evidence>
<dbReference type="SUPFAM" id="SSF53850">
    <property type="entry name" value="Periplasmic binding protein-like II"/>
    <property type="match status" value="1"/>
</dbReference>
<comment type="subcellular location">
    <subcellularLocation>
        <location evidence="1">Cell envelope</location>
    </subcellularLocation>
</comment>
<evidence type="ECO:0000256" key="3">
    <source>
        <dbReference type="ARBA" id="ARBA00022729"/>
    </source>
</evidence>
<dbReference type="EMBL" id="CP002659">
    <property type="protein sequence ID" value="AEC01962.1"/>
    <property type="molecule type" value="Genomic_DNA"/>
</dbReference>
<proteinExistence type="inferred from homology"/>
<comment type="similarity">
    <text evidence="2 4">Belongs to the bacterial solute-binding protein 3 family.</text>
</comment>
<feature type="signal peptide" evidence="5">
    <location>
        <begin position="1"/>
        <end position="22"/>
    </location>
</feature>
<feature type="chain" id="PRO_5003313879" evidence="5">
    <location>
        <begin position="23"/>
        <end position="258"/>
    </location>
</feature>
<dbReference type="InterPro" id="IPR001638">
    <property type="entry name" value="Solute-binding_3/MltF_N"/>
</dbReference>
<dbReference type="HOGENOM" id="CLU_019602_18_2_12"/>
<dbReference type="PANTHER" id="PTHR35936:SF17">
    <property type="entry name" value="ARGININE-BINDING EXTRACELLULAR PROTEIN ARTP"/>
    <property type="match status" value="1"/>
</dbReference>
<dbReference type="Pfam" id="PF00497">
    <property type="entry name" value="SBP_bac_3"/>
    <property type="match status" value="1"/>
</dbReference>
<keyword evidence="8" id="KW-1185">Reference proteome</keyword>
<dbReference type="AlphaFoldDB" id="F4GLJ2"/>
<dbReference type="STRING" id="760011.Spico_0736"/>
<keyword evidence="3 5" id="KW-0732">Signal</keyword>
<evidence type="ECO:0000256" key="2">
    <source>
        <dbReference type="ARBA" id="ARBA00010333"/>
    </source>
</evidence>
<dbReference type="InterPro" id="IPR018313">
    <property type="entry name" value="SBP_3_CS"/>
</dbReference>
<dbReference type="PANTHER" id="PTHR35936">
    <property type="entry name" value="MEMBRANE-BOUND LYTIC MUREIN TRANSGLYCOSYLASE F"/>
    <property type="match status" value="1"/>
</dbReference>
<reference evidence="8" key="1">
    <citation type="submission" date="2011-04" db="EMBL/GenBank/DDBJ databases">
        <title>The complete genome of Spirochaeta coccoides DSM 17374.</title>
        <authorList>
            <person name="Lucas S."/>
            <person name="Copeland A."/>
            <person name="Lapidus A."/>
            <person name="Bruce D."/>
            <person name="Goodwin L."/>
            <person name="Pitluck S."/>
            <person name="Peters L."/>
            <person name="Kyrpides N."/>
            <person name="Mavromatis K."/>
            <person name="Pagani I."/>
            <person name="Ivanova N."/>
            <person name="Ovchinnikova G."/>
            <person name="Lu M."/>
            <person name="Detter J.C."/>
            <person name="Tapia R."/>
            <person name="Han C."/>
            <person name="Land M."/>
            <person name="Hauser L."/>
            <person name="Markowitz V."/>
            <person name="Cheng J.-F."/>
            <person name="Hugenholtz P."/>
            <person name="Woyke T."/>
            <person name="Wu D."/>
            <person name="Spring S."/>
            <person name="Schroeder M."/>
            <person name="Brambilla E."/>
            <person name="Klenk H.-P."/>
            <person name="Eisen J.A."/>
        </authorList>
    </citation>
    <scope>NUCLEOTIDE SEQUENCE [LARGE SCALE GENOMIC DNA]</scope>
    <source>
        <strain evidence="8">ATCC BAA-1237 / DSM 17374 / SPN1</strain>
    </source>
</reference>
<accession>F4GLJ2</accession>
<name>F4GLJ2_PARC1</name>
<protein>
    <submittedName>
        <fullName evidence="7">Extracellular solute-binding protein family 3</fullName>
    </submittedName>
</protein>
<reference evidence="7 8" key="2">
    <citation type="journal article" date="2012" name="Stand. Genomic Sci.">
        <title>Complete genome sequence of the termite hindgut bacterium Spirochaeta coccoides type strain (SPN1(T)), reclassification in the genus Sphaerochaeta as Sphaerochaeta coccoides comb. nov. and emendations of the family Spirochaetaceae and the genus Sphaerochaeta.</title>
        <authorList>
            <person name="Abt B."/>
            <person name="Han C."/>
            <person name="Scheuner C."/>
            <person name="Lu M."/>
            <person name="Lapidus A."/>
            <person name="Nolan M."/>
            <person name="Lucas S."/>
            <person name="Hammon N."/>
            <person name="Deshpande S."/>
            <person name="Cheng J.F."/>
            <person name="Tapia R."/>
            <person name="Goodwin L.A."/>
            <person name="Pitluck S."/>
            <person name="Liolios K."/>
            <person name="Pagani I."/>
            <person name="Ivanova N."/>
            <person name="Mavromatis K."/>
            <person name="Mikhailova N."/>
            <person name="Huntemann M."/>
            <person name="Pati A."/>
            <person name="Chen A."/>
            <person name="Palaniappan K."/>
            <person name="Land M."/>
            <person name="Hauser L."/>
            <person name="Brambilla E.M."/>
            <person name="Rohde M."/>
            <person name="Spring S."/>
            <person name="Gronow S."/>
            <person name="Goker M."/>
            <person name="Woyke T."/>
            <person name="Bristow J."/>
            <person name="Eisen J.A."/>
            <person name="Markowitz V."/>
            <person name="Hugenholtz P."/>
            <person name="Kyrpides N.C."/>
            <person name="Klenk H.P."/>
            <person name="Detter J.C."/>
        </authorList>
    </citation>
    <scope>NUCLEOTIDE SEQUENCE [LARGE SCALE GENOMIC DNA]</scope>
    <source>
        <strain evidence="8">ATCC BAA-1237 / DSM 17374 / SPN1</strain>
    </source>
</reference>
<evidence type="ECO:0000256" key="1">
    <source>
        <dbReference type="ARBA" id="ARBA00004196"/>
    </source>
</evidence>
<sequence length="258" mass="27127">MKTKTLALLLIISLVSVMAVGAAGSKESSKEKTSYVFAANAAWPPLEYVDENGNVVGYEIELIQEIGKAVGKTFTIRNVAWDGIFAGLANGAYDGIASGVSVTEERKATMDFSTPILQVKQAIIVRSGTTGISSGDDLVGKKVGVQIGTTGHIALEDTYGKAITIRAYDEIGLAIEDMLNGNLDAAVADSIIASDFVLANKNYQGKLFVSGEASSIAEDIAIVVPKGNVYLLGLVNDGYALLVKNGTVATLKEKYNLL</sequence>
<evidence type="ECO:0000256" key="5">
    <source>
        <dbReference type="SAM" id="SignalP"/>
    </source>
</evidence>
<dbReference type="KEGG" id="scc:Spico_0736"/>
<dbReference type="Gene3D" id="3.40.190.10">
    <property type="entry name" value="Periplasmic binding protein-like II"/>
    <property type="match status" value="2"/>
</dbReference>
<evidence type="ECO:0000256" key="4">
    <source>
        <dbReference type="RuleBase" id="RU003744"/>
    </source>
</evidence>
<dbReference type="Proteomes" id="UP000007939">
    <property type="component" value="Chromosome"/>
</dbReference>
<dbReference type="eggNOG" id="COG0834">
    <property type="taxonomic scope" value="Bacteria"/>
</dbReference>
<evidence type="ECO:0000259" key="6">
    <source>
        <dbReference type="SMART" id="SM00062"/>
    </source>
</evidence>